<evidence type="ECO:0000313" key="5">
    <source>
        <dbReference type="Proteomes" id="UP001230188"/>
    </source>
</evidence>
<name>A0AAD7UFJ6_9STRA</name>
<organism evidence="4 5">
    <name type="scientific">Chrysophaeum taylorii</name>
    <dbReference type="NCBI Taxonomy" id="2483200"/>
    <lineage>
        <taxon>Eukaryota</taxon>
        <taxon>Sar</taxon>
        <taxon>Stramenopiles</taxon>
        <taxon>Ochrophyta</taxon>
        <taxon>Pelagophyceae</taxon>
        <taxon>Pelagomonadales</taxon>
        <taxon>Pelagomonadaceae</taxon>
        <taxon>Chrysophaeum</taxon>
    </lineage>
</organism>
<dbReference type="PANTHER" id="PTHR46093">
    <property type="entry name" value="ACYL-COA-BINDING DOMAIN-CONTAINING PROTEIN 5"/>
    <property type="match status" value="1"/>
</dbReference>
<dbReference type="AlphaFoldDB" id="A0AAD7UFJ6"/>
<dbReference type="Pfam" id="PF24681">
    <property type="entry name" value="Kelch_KLHDC2_KLHL20_DRC7"/>
    <property type="match status" value="1"/>
</dbReference>
<dbReference type="PANTHER" id="PTHR46093:SF18">
    <property type="entry name" value="FIBRONECTIN TYPE-III DOMAIN-CONTAINING PROTEIN"/>
    <property type="match status" value="1"/>
</dbReference>
<evidence type="ECO:0000256" key="3">
    <source>
        <dbReference type="SAM" id="Phobius"/>
    </source>
</evidence>
<keyword evidence="5" id="KW-1185">Reference proteome</keyword>
<sequence>MDEMLLFEDEVAAEGEVAWVVVWGFLGAAAIATLCTIYAASGKKAPPTAAWPAQKEDTTSLQAVVSCFLAASPPAGRVEAAMAFNEHTNELILFGGLGAEGLLGDARVLSEMEWREIRSQEAAPGARAAHSMVILGSTLLVYGGVADDETVYALDLDSFEWFRPRLDGGKPAPRKDASLSRWGDRAVLFGGRSDAFLNDVWLLDAISDDCLRWTRLDVRLDAYVPPARDRHAAVVVADELVIFGGADASAGSLAPPGCVETLDLLACRWKLRQTVGPAPSPQPGLQAHQVGADDPTVCVVSTDSDGIFNQVFLLAGILDSRYPATWTRLTLDWQSDWTMVPGRHHAHASAASHSDGLIFLFGGHSGAGEPHDSMTVLDVADAAAARKKERIPPVV</sequence>
<keyword evidence="2" id="KW-0677">Repeat</keyword>
<gene>
    <name evidence="4" type="ORF">CTAYLR_001020</name>
</gene>
<protein>
    <submittedName>
        <fullName evidence="4">Uncharacterized protein</fullName>
    </submittedName>
</protein>
<dbReference type="InterPro" id="IPR015915">
    <property type="entry name" value="Kelch-typ_b-propeller"/>
</dbReference>
<dbReference type="Proteomes" id="UP001230188">
    <property type="component" value="Unassembled WGS sequence"/>
</dbReference>
<keyword evidence="3" id="KW-1133">Transmembrane helix</keyword>
<dbReference type="SUPFAM" id="SSF50965">
    <property type="entry name" value="Galactose oxidase, central domain"/>
    <property type="match status" value="1"/>
</dbReference>
<keyword evidence="3" id="KW-0472">Membrane</keyword>
<evidence type="ECO:0000313" key="4">
    <source>
        <dbReference type="EMBL" id="KAJ8604820.1"/>
    </source>
</evidence>
<keyword evidence="1" id="KW-0880">Kelch repeat</keyword>
<keyword evidence="3" id="KW-0812">Transmembrane</keyword>
<feature type="transmembrane region" description="Helical" evidence="3">
    <location>
        <begin position="20"/>
        <end position="40"/>
    </location>
</feature>
<evidence type="ECO:0000256" key="1">
    <source>
        <dbReference type="ARBA" id="ARBA00022441"/>
    </source>
</evidence>
<dbReference type="EMBL" id="JAQMWT010000322">
    <property type="protein sequence ID" value="KAJ8604820.1"/>
    <property type="molecule type" value="Genomic_DNA"/>
</dbReference>
<reference evidence="4" key="1">
    <citation type="submission" date="2023-01" db="EMBL/GenBank/DDBJ databases">
        <title>Metagenome sequencing of chrysophaentin producing Chrysophaeum taylorii.</title>
        <authorList>
            <person name="Davison J."/>
            <person name="Bewley C."/>
        </authorList>
    </citation>
    <scope>NUCLEOTIDE SEQUENCE</scope>
    <source>
        <strain evidence="4">NIES-1699</strain>
    </source>
</reference>
<comment type="caution">
    <text evidence="4">The sequence shown here is derived from an EMBL/GenBank/DDBJ whole genome shotgun (WGS) entry which is preliminary data.</text>
</comment>
<proteinExistence type="predicted"/>
<dbReference type="Gene3D" id="2.120.10.80">
    <property type="entry name" value="Kelch-type beta propeller"/>
    <property type="match status" value="2"/>
</dbReference>
<accession>A0AAD7UFJ6</accession>
<evidence type="ECO:0000256" key="2">
    <source>
        <dbReference type="ARBA" id="ARBA00022737"/>
    </source>
</evidence>
<dbReference type="InterPro" id="IPR011043">
    <property type="entry name" value="Gal_Oxase/kelch_b-propeller"/>
</dbReference>